<feature type="chain" id="PRO_5036532983" evidence="1">
    <location>
        <begin position="26"/>
        <end position="200"/>
    </location>
</feature>
<comment type="caution">
    <text evidence="3">The sequence shown here is derived from an EMBL/GenBank/DDBJ whole genome shotgun (WGS) entry which is preliminary data.</text>
</comment>
<dbReference type="EMBL" id="JHEG02000037">
    <property type="protein sequence ID" value="KIE12448.1"/>
    <property type="molecule type" value="Genomic_DNA"/>
</dbReference>
<reference evidence="2" key="2">
    <citation type="submission" date="2019-11" db="EMBL/GenBank/DDBJ databases">
        <title>Improved Assembly of Tolypothrix boutellei genome.</title>
        <authorList>
            <person name="Sarangi A.N."/>
            <person name="Mukherjee M."/>
            <person name="Ghosh S."/>
            <person name="Singh D."/>
            <person name="Das A."/>
            <person name="Kant S."/>
            <person name="Prusty A."/>
            <person name="Tripathy S."/>
        </authorList>
    </citation>
    <scope>NUCLEOTIDE SEQUENCE</scope>
    <source>
        <strain evidence="2">VB521301</strain>
    </source>
</reference>
<dbReference type="GO" id="GO:0008237">
    <property type="term" value="F:metallopeptidase activity"/>
    <property type="evidence" value="ECO:0007669"/>
    <property type="project" value="UniProtKB-KW"/>
</dbReference>
<proteinExistence type="predicted"/>
<sequence length="200" mass="21874">MKALKVLTATLISIGSVLVSLPAKAETAPQTVIDGVYAGIQHIHGYKATPKLVWGVARGRRGGCGVILGSQYCKRNHTVYITAQDIRMAYQHGDAALAYIIGHEYAHAMQTAYGFQPRVTPISELQADCLAGVYLGLIPNIVFDKKDILEIATLAHRIGDYQWGHRHHHGTPEQRVRAVVLGMKGAVNGRGTRTCQIRRI</sequence>
<evidence type="ECO:0000313" key="4">
    <source>
        <dbReference type="Proteomes" id="UP000029738"/>
    </source>
</evidence>
<evidence type="ECO:0000313" key="3">
    <source>
        <dbReference type="EMBL" id="KIE12448.1"/>
    </source>
</evidence>
<dbReference type="GO" id="GO:0006508">
    <property type="term" value="P:proteolysis"/>
    <property type="evidence" value="ECO:0007669"/>
    <property type="project" value="UniProtKB-KW"/>
</dbReference>
<dbReference type="EMBL" id="JHEG04000001">
    <property type="protein sequence ID" value="KAF3890213.1"/>
    <property type="molecule type" value="Genomic_DNA"/>
</dbReference>
<keyword evidence="3" id="KW-0645">Protease</keyword>
<gene>
    <name evidence="3" type="ORF">DA73_0213040</name>
    <name evidence="2" type="ORF">DA73_0400035765</name>
</gene>
<feature type="signal peptide" evidence="1">
    <location>
        <begin position="1"/>
        <end position="25"/>
    </location>
</feature>
<keyword evidence="1" id="KW-0732">Signal</keyword>
<dbReference type="OrthoDB" id="9774900at2"/>
<keyword evidence="3" id="KW-0378">Hydrolase</keyword>
<keyword evidence="4" id="KW-1185">Reference proteome</keyword>
<reference evidence="3" key="1">
    <citation type="journal article" date="2015" name="Genome Announc.">
        <title>Draft Genome Sequence of Tolypothrix boutellei Strain VB521301.</title>
        <authorList>
            <person name="Chandrababunaidu M.M."/>
            <person name="Singh D."/>
            <person name="Sen D."/>
            <person name="Bhan S."/>
            <person name="Das S."/>
            <person name="Gupta A."/>
            <person name="Adhikary S.P."/>
            <person name="Tripathy S."/>
        </authorList>
    </citation>
    <scope>NUCLEOTIDE SEQUENCE</scope>
    <source>
        <strain evidence="3">VB521301</strain>
    </source>
</reference>
<evidence type="ECO:0000313" key="2">
    <source>
        <dbReference type="EMBL" id="KAF3890213.1"/>
    </source>
</evidence>
<dbReference type="Proteomes" id="UP000029738">
    <property type="component" value="Unassembled WGS sequence"/>
</dbReference>
<dbReference type="AlphaFoldDB" id="A0A0C1R9U4"/>
<organism evidence="3">
    <name type="scientific">Tolypothrix bouteillei VB521301</name>
    <dbReference type="NCBI Taxonomy" id="1479485"/>
    <lineage>
        <taxon>Bacteria</taxon>
        <taxon>Bacillati</taxon>
        <taxon>Cyanobacteriota</taxon>
        <taxon>Cyanophyceae</taxon>
        <taxon>Nostocales</taxon>
        <taxon>Tolypothrichaceae</taxon>
        <taxon>Tolypothrix</taxon>
    </lineage>
</organism>
<protein>
    <submittedName>
        <fullName evidence="3">Metalloprotease</fullName>
    </submittedName>
</protein>
<dbReference type="STRING" id="1479485.DA73_0213040"/>
<evidence type="ECO:0000256" key="1">
    <source>
        <dbReference type="SAM" id="SignalP"/>
    </source>
</evidence>
<keyword evidence="3" id="KW-0482">Metalloprotease</keyword>
<name>A0A0C1R9U4_9CYAN</name>
<accession>A0A0C1R9U4</accession>
<dbReference type="Pfam" id="PF04228">
    <property type="entry name" value="Zn_peptidase"/>
    <property type="match status" value="1"/>
</dbReference>
<dbReference type="InterPro" id="IPR007343">
    <property type="entry name" value="Uncharacterised_pept_Zn_put"/>
</dbReference>
<dbReference type="RefSeq" id="WP_038082538.1">
    <property type="nucleotide sequence ID" value="NZ_JHEG04000001.1"/>
</dbReference>